<name>A0A381TSR0_9ZZZZ</name>
<dbReference type="NCBIfam" id="TIGR00020">
    <property type="entry name" value="prfB"/>
    <property type="match status" value="1"/>
</dbReference>
<proteinExistence type="inferred from homology"/>
<dbReference type="Pfam" id="PF00472">
    <property type="entry name" value="RF-1"/>
    <property type="match status" value="1"/>
</dbReference>
<dbReference type="InterPro" id="IPR045853">
    <property type="entry name" value="Pep_chain_release_fac_I_sf"/>
</dbReference>
<feature type="non-terminal residue" evidence="4">
    <location>
        <position position="1"/>
    </location>
</feature>
<dbReference type="EMBL" id="UINC01005073">
    <property type="protein sequence ID" value="SVA18884.1"/>
    <property type="molecule type" value="Genomic_DNA"/>
</dbReference>
<comment type="similarity">
    <text evidence="1">Belongs to the prokaryotic/mitochondrial release factor family.</text>
</comment>
<dbReference type="SMART" id="SM00937">
    <property type="entry name" value="PCRF"/>
    <property type="match status" value="1"/>
</dbReference>
<dbReference type="SUPFAM" id="SSF75620">
    <property type="entry name" value="Release factor"/>
    <property type="match status" value="1"/>
</dbReference>
<organism evidence="4">
    <name type="scientific">marine metagenome</name>
    <dbReference type="NCBI Taxonomy" id="408172"/>
    <lineage>
        <taxon>unclassified sequences</taxon>
        <taxon>metagenomes</taxon>
        <taxon>ecological metagenomes</taxon>
    </lineage>
</organism>
<dbReference type="HAMAP" id="MF_00094">
    <property type="entry name" value="Rel_fac_2"/>
    <property type="match status" value="1"/>
</dbReference>
<dbReference type="GO" id="GO:0005737">
    <property type="term" value="C:cytoplasm"/>
    <property type="evidence" value="ECO:0007669"/>
    <property type="project" value="InterPro"/>
</dbReference>
<dbReference type="InterPro" id="IPR004374">
    <property type="entry name" value="PrfB"/>
</dbReference>
<evidence type="ECO:0000256" key="1">
    <source>
        <dbReference type="ARBA" id="ARBA00010835"/>
    </source>
</evidence>
<evidence type="ECO:0000256" key="2">
    <source>
        <dbReference type="ARBA" id="ARBA00022917"/>
    </source>
</evidence>
<dbReference type="PROSITE" id="PS00745">
    <property type="entry name" value="RF_PROK_I"/>
    <property type="match status" value="1"/>
</dbReference>
<evidence type="ECO:0000313" key="4">
    <source>
        <dbReference type="EMBL" id="SVA18884.1"/>
    </source>
</evidence>
<dbReference type="AlphaFoldDB" id="A0A381TSR0"/>
<evidence type="ECO:0000259" key="3">
    <source>
        <dbReference type="PROSITE" id="PS00745"/>
    </source>
</evidence>
<dbReference type="FunFam" id="3.30.160.20:FF:000004">
    <property type="entry name" value="Peptide chain release factor 1"/>
    <property type="match status" value="1"/>
</dbReference>
<dbReference type="InterPro" id="IPR000352">
    <property type="entry name" value="Pep_chain_release_fac_I"/>
</dbReference>
<gene>
    <name evidence="4" type="ORF">METZ01_LOCUS71738</name>
</gene>
<accession>A0A381TSR0</accession>
<dbReference type="Gene3D" id="3.30.160.20">
    <property type="match status" value="1"/>
</dbReference>
<reference evidence="4" key="1">
    <citation type="submission" date="2018-05" db="EMBL/GenBank/DDBJ databases">
        <authorList>
            <person name="Lanie J.A."/>
            <person name="Ng W.-L."/>
            <person name="Kazmierczak K.M."/>
            <person name="Andrzejewski T.M."/>
            <person name="Davidsen T.M."/>
            <person name="Wayne K.J."/>
            <person name="Tettelin H."/>
            <person name="Glass J.I."/>
            <person name="Rusch D."/>
            <person name="Podicherti R."/>
            <person name="Tsui H.-C.T."/>
            <person name="Winkler M.E."/>
        </authorList>
    </citation>
    <scope>NUCLEOTIDE SEQUENCE</scope>
</reference>
<keyword evidence="2" id="KW-0648">Protein biosynthesis</keyword>
<dbReference type="PANTHER" id="PTHR43116">
    <property type="entry name" value="PEPTIDE CHAIN RELEASE FACTOR 2"/>
    <property type="match status" value="1"/>
</dbReference>
<dbReference type="PANTHER" id="PTHR43116:SF3">
    <property type="entry name" value="CLASS I PEPTIDE CHAIN RELEASE FACTOR"/>
    <property type="match status" value="1"/>
</dbReference>
<protein>
    <recommendedName>
        <fullName evidence="3">Prokaryotic-type class I peptide chain release factors domain-containing protein</fullName>
    </recommendedName>
</protein>
<feature type="domain" description="Prokaryotic-type class I peptide chain release factors" evidence="3">
    <location>
        <begin position="188"/>
        <end position="204"/>
    </location>
</feature>
<dbReference type="GO" id="GO:0016149">
    <property type="term" value="F:translation release factor activity, codon specific"/>
    <property type="evidence" value="ECO:0007669"/>
    <property type="project" value="InterPro"/>
</dbReference>
<dbReference type="InterPro" id="IPR005139">
    <property type="entry name" value="PCRF"/>
</dbReference>
<dbReference type="Gene3D" id="3.30.70.1660">
    <property type="match status" value="1"/>
</dbReference>
<dbReference type="Pfam" id="PF03462">
    <property type="entry name" value="PCRF"/>
    <property type="match status" value="1"/>
</dbReference>
<sequence length="326" mass="36518">VLRRQRRLQEERELSESLRQKVSDLEVLLDWAGQGEEVGDDLQTGLDALASEVEAGEIKKMLGGEHDDKNAILTIHPGAGGTESQDWAEMLARAYLRWAERRKFKVEVIEWQPGDEAGIKAATVTVAGEYAYGLLMAEVGVHRLVRISPFDQAARRHTSFASVYAWPELPDDVEVELDEKELRIDTFRSSGAGGQHVNVTDSAVRITHLPTNIVVSCQNERSQHRNRDAAMKVLKARLYDRRRQEQQEKLEELGGQKKANAFGSQIRSYVLHPYQMVKDVRTKVEVGAVDRVLDGDFDPFIKAFLMHRAALPSDPGPPTQDDVVGG</sequence>